<dbReference type="Gene3D" id="1.10.220.10">
    <property type="entry name" value="Annexin"/>
    <property type="match status" value="4"/>
</dbReference>
<dbReference type="PROSITE" id="PS00223">
    <property type="entry name" value="ANNEXIN_1"/>
    <property type="match status" value="3"/>
</dbReference>
<dbReference type="InterPro" id="IPR018502">
    <property type="entry name" value="Annexin_repeat"/>
</dbReference>
<keyword evidence="5 8" id="KW-0041">Annexin</keyword>
<dbReference type="GO" id="GO:0005509">
    <property type="term" value="F:calcium ion binding"/>
    <property type="evidence" value="ECO:0007669"/>
    <property type="project" value="InterPro"/>
</dbReference>
<dbReference type="PANTHER" id="PTHR10502">
    <property type="entry name" value="ANNEXIN"/>
    <property type="match status" value="1"/>
</dbReference>
<dbReference type="InterPro" id="IPR001464">
    <property type="entry name" value="Annexin"/>
</dbReference>
<dbReference type="Pfam" id="PF00191">
    <property type="entry name" value="Annexin"/>
    <property type="match status" value="4"/>
</dbReference>
<evidence type="ECO:0000256" key="7">
    <source>
        <dbReference type="ARBA" id="ARBA00037210"/>
    </source>
</evidence>
<dbReference type="FunFam" id="1.10.220.10:FF:000005">
    <property type="entry name" value="Annexin"/>
    <property type="match status" value="1"/>
</dbReference>
<dbReference type="InterPro" id="IPR018252">
    <property type="entry name" value="Annexin_repeat_CS"/>
</dbReference>
<dbReference type="FunFam" id="1.10.220.10:FF:000003">
    <property type="entry name" value="Annexin"/>
    <property type="match status" value="1"/>
</dbReference>
<dbReference type="InterPro" id="IPR037104">
    <property type="entry name" value="Annexin_sf"/>
</dbReference>
<dbReference type="FunFam" id="1.10.220.10:FF:000002">
    <property type="entry name" value="Annexin"/>
    <property type="match status" value="1"/>
</dbReference>
<evidence type="ECO:0000256" key="6">
    <source>
        <dbReference type="ARBA" id="ARBA00023302"/>
    </source>
</evidence>
<proteinExistence type="inferred from homology"/>
<reference evidence="9" key="1">
    <citation type="submission" date="2021-10" db="EMBL/GenBank/DDBJ databases">
        <title>Tropical sea cucumber genome reveals ecological adaptation and Cuvierian tubules defense mechanism.</title>
        <authorList>
            <person name="Chen T."/>
        </authorList>
    </citation>
    <scope>NUCLEOTIDE SEQUENCE</scope>
    <source>
        <strain evidence="9">Nanhai2018</strain>
        <tissue evidence="9">Muscle</tissue>
    </source>
</reference>
<dbReference type="GO" id="GO:0005737">
    <property type="term" value="C:cytoplasm"/>
    <property type="evidence" value="ECO:0007669"/>
    <property type="project" value="TreeGrafter"/>
</dbReference>
<dbReference type="FunFam" id="1.10.220.10:FF:000001">
    <property type="entry name" value="Annexin"/>
    <property type="match status" value="1"/>
</dbReference>
<evidence type="ECO:0000256" key="5">
    <source>
        <dbReference type="ARBA" id="ARBA00023216"/>
    </source>
</evidence>
<dbReference type="SMART" id="SM00335">
    <property type="entry name" value="ANX"/>
    <property type="match status" value="4"/>
</dbReference>
<accession>A0A9Q1BV92</accession>
<sequence length="338" mass="37701">MGDVAEFVIKYRMARAALELAGTILAFDGFDAEADAVALDEAMSGMGTDEDKIIEILTNRTNEERQEIKAKYEACFGKDLVKRLKREVRGDLEDCLEALLDPPPIYDAKELRRAMDGGGTDEDIIIEIMCTRMNAEIEAIKEAYAAEFERDLKDDLESETSGNFKYLLVSLCAGGRDESDEVDGDAAVADAQELYDAGEDRWGTDESTFNRILVTRSFNQLRAIFLAYQEIAGTDIEDSIRDECRGDLQDGYLAIVQFARRPGEYFADRAYNALRGIGTKDKQLIRVIVTRSEIDLVRVRAAFMTKYETGLASWVDSDCSGDYKQCLLGVIKGDGDPE</sequence>
<evidence type="ECO:0000256" key="3">
    <source>
        <dbReference type="ARBA" id="ARBA00022737"/>
    </source>
</evidence>
<evidence type="ECO:0000256" key="4">
    <source>
        <dbReference type="ARBA" id="ARBA00022837"/>
    </source>
</evidence>
<dbReference type="Proteomes" id="UP001152320">
    <property type="component" value="Chromosome 11"/>
</dbReference>
<dbReference type="GO" id="GO:0012506">
    <property type="term" value="C:vesicle membrane"/>
    <property type="evidence" value="ECO:0007669"/>
    <property type="project" value="TreeGrafter"/>
</dbReference>
<keyword evidence="6 8" id="KW-0111">Calcium/phospholipid-binding</keyword>
<dbReference type="OrthoDB" id="37886at2759"/>
<comment type="similarity">
    <text evidence="1 8">Belongs to the annexin family.</text>
</comment>
<dbReference type="GO" id="GO:0005634">
    <property type="term" value="C:nucleus"/>
    <property type="evidence" value="ECO:0007669"/>
    <property type="project" value="TreeGrafter"/>
</dbReference>
<keyword evidence="4 8" id="KW-0106">Calcium</keyword>
<protein>
    <recommendedName>
        <fullName evidence="8">Annexin</fullName>
    </recommendedName>
</protein>
<dbReference type="PANTHER" id="PTHR10502:SF239">
    <property type="entry name" value="ANNEXIN A7"/>
    <property type="match status" value="1"/>
</dbReference>
<dbReference type="PROSITE" id="PS51897">
    <property type="entry name" value="ANNEXIN_2"/>
    <property type="match status" value="4"/>
</dbReference>
<evidence type="ECO:0000313" key="9">
    <source>
        <dbReference type="EMBL" id="KAJ8033476.1"/>
    </source>
</evidence>
<gene>
    <name evidence="9" type="ORF">HOLleu_23726</name>
</gene>
<dbReference type="SUPFAM" id="SSF47874">
    <property type="entry name" value="Annexin"/>
    <property type="match status" value="1"/>
</dbReference>
<dbReference type="AlphaFoldDB" id="A0A9Q1BV92"/>
<dbReference type="GO" id="GO:0005544">
    <property type="term" value="F:calcium-dependent phospholipid binding"/>
    <property type="evidence" value="ECO:0007669"/>
    <property type="project" value="UniProtKB-KW"/>
</dbReference>
<keyword evidence="10" id="KW-1185">Reference proteome</keyword>
<organism evidence="9 10">
    <name type="scientific">Holothuria leucospilota</name>
    <name type="common">Black long sea cucumber</name>
    <name type="synonym">Mertensiothuria leucospilota</name>
    <dbReference type="NCBI Taxonomy" id="206669"/>
    <lineage>
        <taxon>Eukaryota</taxon>
        <taxon>Metazoa</taxon>
        <taxon>Echinodermata</taxon>
        <taxon>Eleutherozoa</taxon>
        <taxon>Echinozoa</taxon>
        <taxon>Holothuroidea</taxon>
        <taxon>Aspidochirotacea</taxon>
        <taxon>Aspidochirotida</taxon>
        <taxon>Holothuriidae</taxon>
        <taxon>Holothuria</taxon>
    </lineage>
</organism>
<comment type="domain">
    <text evidence="8">A pair of annexin repeats may form one binding site for calcium and phospholipid.</text>
</comment>
<keyword evidence="3 8" id="KW-0677">Repeat</keyword>
<dbReference type="GO" id="GO:0001786">
    <property type="term" value="F:phosphatidylserine binding"/>
    <property type="evidence" value="ECO:0007669"/>
    <property type="project" value="TreeGrafter"/>
</dbReference>
<name>A0A9Q1BV92_HOLLE</name>
<evidence type="ECO:0000256" key="2">
    <source>
        <dbReference type="ARBA" id="ARBA00022553"/>
    </source>
</evidence>
<keyword evidence="2" id="KW-0597">Phosphoprotein</keyword>
<evidence type="ECO:0000313" key="10">
    <source>
        <dbReference type="Proteomes" id="UP001152320"/>
    </source>
</evidence>
<comment type="function">
    <text evidence="7">Calcium/phospholipid-binding protein which promotes membrane fusion and is involved in exocytosis.</text>
</comment>
<dbReference type="EMBL" id="JAIZAY010000011">
    <property type="protein sequence ID" value="KAJ8033476.1"/>
    <property type="molecule type" value="Genomic_DNA"/>
</dbReference>
<evidence type="ECO:0000256" key="8">
    <source>
        <dbReference type="RuleBase" id="RU003540"/>
    </source>
</evidence>
<dbReference type="GO" id="GO:0005886">
    <property type="term" value="C:plasma membrane"/>
    <property type="evidence" value="ECO:0007669"/>
    <property type="project" value="TreeGrafter"/>
</dbReference>
<comment type="caution">
    <text evidence="9">The sequence shown here is derived from an EMBL/GenBank/DDBJ whole genome shotgun (WGS) entry which is preliminary data.</text>
</comment>
<evidence type="ECO:0000256" key="1">
    <source>
        <dbReference type="ARBA" id="ARBA00007831"/>
    </source>
</evidence>
<dbReference type="PRINTS" id="PR00196">
    <property type="entry name" value="ANNEXIN"/>
</dbReference>